<comment type="cofactor">
    <cofactor evidence="1">
        <name>Mg(2+)</name>
        <dbReference type="ChEBI" id="CHEBI:18420"/>
    </cofactor>
</comment>
<dbReference type="InterPro" id="IPR043502">
    <property type="entry name" value="DNA/RNA_pol_sf"/>
</dbReference>
<feature type="domain" description="UmuC" evidence="9">
    <location>
        <begin position="67"/>
        <end position="193"/>
    </location>
</feature>
<dbReference type="PANTHER" id="PTHR35369:SF2">
    <property type="entry name" value="BLR3025 PROTEIN"/>
    <property type="match status" value="1"/>
</dbReference>
<comment type="function">
    <text evidence="6">Poorly processive, error-prone DNA polymerase involved in untargeted mutagenesis. Copies undamaged DNA at stalled replication forks, which arise in vivo from mismatched or misaligned primer ends. These misaligned primers can be extended by PolIV. Exhibits no 3'-5' exonuclease (proofreading) activity. May be involved in translesional synthesis, in conjunction with the beta clamp from PolIII.</text>
</comment>
<dbReference type="KEGG" id="orm:HTY61_16120"/>
<feature type="compositionally biased region" description="Low complexity" evidence="8">
    <location>
        <begin position="453"/>
        <end position="466"/>
    </location>
</feature>
<feature type="domain" description="DNA polymerase Y-family little finger" evidence="10">
    <location>
        <begin position="280"/>
        <end position="360"/>
    </location>
</feature>
<comment type="catalytic activity">
    <reaction evidence="7">
        <text>DNA(n) + a 2'-deoxyribonucleoside 5'-triphosphate = DNA(n+1) + diphosphate</text>
        <dbReference type="Rhea" id="RHEA:22508"/>
        <dbReference type="Rhea" id="RHEA-COMP:17339"/>
        <dbReference type="Rhea" id="RHEA-COMP:17340"/>
        <dbReference type="ChEBI" id="CHEBI:33019"/>
        <dbReference type="ChEBI" id="CHEBI:61560"/>
        <dbReference type="ChEBI" id="CHEBI:173112"/>
        <dbReference type="EC" id="2.7.7.7"/>
    </reaction>
</comment>
<evidence type="ECO:0000256" key="7">
    <source>
        <dbReference type="ARBA" id="ARBA00049244"/>
    </source>
</evidence>
<keyword evidence="12" id="KW-1185">Reference proteome</keyword>
<sequence length="564" mass="60958">MNAHSSPDRQAGHAHGPLQERQARQGEPSSASPAARRILALNFPYLATDRIARGRHGKAWRQTAPDTRPLVTAQKEKGAMRIAALDEAAEALGLCRGQGLADARAACPELDIVPADPEADRRLLAAVADWCDRYTPLVAPDGADGLFLDISGCAHLFGGEQGLLSDLMARLHEQGIAVRAALAPTPGAAWAAARFAPAPLVIEKGAEAPVLAPFPLAALRLDAETLAGLAKVGLKTVGQLAAAPRAPLARRFGRQCLLRLDQALGAVEEAISPRLPVPALSAERRLAEPVGRVEDVEQLLLSLAMRLKEDLERRGLGARALEYTLFRVDGAVHRLCVGASRPVRDPETVVRLFRERLAGVGDGFDAGHGFDVVRLNVLATGEISCRQGDFAQTGEDDNPDLALLLDRIAARLGGGAVTDGRHPVRRIEPVESHVPERAERRVPVTGNRKDSPAGEQAPEPAAPRPARLLSAPEPVEVVAGVPEGPPQRFRWRRALYRVARAEGPERIGGEWWTADAPEDLAPDPRDYYRVEDEEGRRYWLFRRGLYGPAGRGAQPQWFMHGMFA</sequence>
<evidence type="ECO:0000256" key="8">
    <source>
        <dbReference type="SAM" id="MobiDB-lite"/>
    </source>
</evidence>
<dbReference type="Gene3D" id="3.30.70.270">
    <property type="match status" value="1"/>
</dbReference>
<proteinExistence type="inferred from homology"/>
<dbReference type="Proteomes" id="UP000509367">
    <property type="component" value="Chromosome"/>
</dbReference>
<evidence type="ECO:0000256" key="4">
    <source>
        <dbReference type="ARBA" id="ARBA00012417"/>
    </source>
</evidence>
<evidence type="ECO:0000256" key="6">
    <source>
        <dbReference type="ARBA" id="ARBA00025589"/>
    </source>
</evidence>
<reference evidence="11 12" key="1">
    <citation type="submission" date="2020-06" db="EMBL/GenBank/DDBJ databases">
        <title>Oricola thermophila sp. nov. isolated from a tidal sediments.</title>
        <authorList>
            <person name="Kwon K.K."/>
            <person name="Yang S.-H."/>
            <person name="Park M.-J."/>
        </authorList>
    </citation>
    <scope>NUCLEOTIDE SEQUENCE [LARGE SCALE GENOMIC DNA]</scope>
    <source>
        <strain evidence="11 12">MEBiC13590</strain>
    </source>
</reference>
<comment type="subunit">
    <text evidence="3">Monomer.</text>
</comment>
<feature type="compositionally biased region" description="Basic and acidic residues" evidence="8">
    <location>
        <begin position="1"/>
        <end position="11"/>
    </location>
</feature>
<evidence type="ECO:0000313" key="11">
    <source>
        <dbReference type="EMBL" id="QKV19866.1"/>
    </source>
</evidence>
<dbReference type="GO" id="GO:0006281">
    <property type="term" value="P:DNA repair"/>
    <property type="evidence" value="ECO:0007669"/>
    <property type="project" value="InterPro"/>
</dbReference>
<dbReference type="Pfam" id="PF00817">
    <property type="entry name" value="IMS"/>
    <property type="match status" value="1"/>
</dbReference>
<evidence type="ECO:0000256" key="5">
    <source>
        <dbReference type="ARBA" id="ARBA00022763"/>
    </source>
</evidence>
<dbReference type="AlphaFoldDB" id="A0A6N1VG04"/>
<dbReference type="EMBL" id="CP054836">
    <property type="protein sequence ID" value="QKV19866.1"/>
    <property type="molecule type" value="Genomic_DNA"/>
</dbReference>
<evidence type="ECO:0000256" key="2">
    <source>
        <dbReference type="ARBA" id="ARBA00010945"/>
    </source>
</evidence>
<evidence type="ECO:0000313" key="12">
    <source>
        <dbReference type="Proteomes" id="UP000509367"/>
    </source>
</evidence>
<feature type="compositionally biased region" description="Basic and acidic residues" evidence="8">
    <location>
        <begin position="419"/>
        <end position="452"/>
    </location>
</feature>
<feature type="region of interest" description="Disordered" evidence="8">
    <location>
        <begin position="1"/>
        <end position="33"/>
    </location>
</feature>
<dbReference type="Gene3D" id="3.40.1170.60">
    <property type="match status" value="1"/>
</dbReference>
<dbReference type="InterPro" id="IPR050356">
    <property type="entry name" value="SulA_CellDiv_inhibitor"/>
</dbReference>
<dbReference type="PANTHER" id="PTHR35369">
    <property type="entry name" value="BLR3025 PROTEIN-RELATED"/>
    <property type="match status" value="1"/>
</dbReference>
<evidence type="ECO:0000256" key="3">
    <source>
        <dbReference type="ARBA" id="ARBA00011245"/>
    </source>
</evidence>
<evidence type="ECO:0000256" key="1">
    <source>
        <dbReference type="ARBA" id="ARBA00001946"/>
    </source>
</evidence>
<dbReference type="InterPro" id="IPR001126">
    <property type="entry name" value="UmuC"/>
</dbReference>
<dbReference type="EC" id="2.7.7.7" evidence="4"/>
<dbReference type="GO" id="GO:0003684">
    <property type="term" value="F:damaged DNA binding"/>
    <property type="evidence" value="ECO:0007669"/>
    <property type="project" value="InterPro"/>
</dbReference>
<dbReference type="InterPro" id="IPR043128">
    <property type="entry name" value="Rev_trsase/Diguanyl_cyclase"/>
</dbReference>
<comment type="similarity">
    <text evidence="2">Belongs to the DNA polymerase type-Y family.</text>
</comment>
<name>A0A6N1VG04_9HYPH</name>
<organism evidence="11 12">
    <name type="scientific">Oricola thermophila</name>
    <dbReference type="NCBI Taxonomy" id="2742145"/>
    <lineage>
        <taxon>Bacteria</taxon>
        <taxon>Pseudomonadati</taxon>
        <taxon>Pseudomonadota</taxon>
        <taxon>Alphaproteobacteria</taxon>
        <taxon>Hyphomicrobiales</taxon>
        <taxon>Ahrensiaceae</taxon>
        <taxon>Oricola</taxon>
    </lineage>
</organism>
<dbReference type="InterPro" id="IPR017961">
    <property type="entry name" value="DNA_pol_Y-fam_little_finger"/>
</dbReference>
<protein>
    <recommendedName>
        <fullName evidence="4">DNA-directed DNA polymerase</fullName>
        <ecNumber evidence="4">2.7.7.7</ecNumber>
    </recommendedName>
</protein>
<dbReference type="CDD" id="cd03468">
    <property type="entry name" value="PolY_like"/>
    <property type="match status" value="1"/>
</dbReference>
<dbReference type="Pfam" id="PF11799">
    <property type="entry name" value="IMS_C"/>
    <property type="match status" value="1"/>
</dbReference>
<evidence type="ECO:0000259" key="10">
    <source>
        <dbReference type="Pfam" id="PF11799"/>
    </source>
</evidence>
<accession>A0A6N1VG04</accession>
<feature type="region of interest" description="Disordered" evidence="8">
    <location>
        <begin position="418"/>
        <end position="466"/>
    </location>
</feature>
<evidence type="ECO:0000259" key="9">
    <source>
        <dbReference type="Pfam" id="PF00817"/>
    </source>
</evidence>
<keyword evidence="5" id="KW-0227">DNA damage</keyword>
<gene>
    <name evidence="11" type="ORF">HTY61_16120</name>
</gene>
<dbReference type="SUPFAM" id="SSF56672">
    <property type="entry name" value="DNA/RNA polymerases"/>
    <property type="match status" value="1"/>
</dbReference>